<dbReference type="OrthoDB" id="3776352at2759"/>
<comment type="caution">
    <text evidence="2">The sequence shown here is derived from an EMBL/GenBank/DDBJ whole genome shotgun (WGS) entry which is preliminary data.</text>
</comment>
<evidence type="ECO:0000256" key="1">
    <source>
        <dbReference type="SAM" id="Phobius"/>
    </source>
</evidence>
<keyword evidence="1" id="KW-0472">Membrane</keyword>
<dbReference type="Proteomes" id="UP000481861">
    <property type="component" value="Unassembled WGS sequence"/>
</dbReference>
<keyword evidence="3" id="KW-1185">Reference proteome</keyword>
<gene>
    <name evidence="2" type="ORF">BDV95DRAFT_504821</name>
</gene>
<dbReference type="EMBL" id="JAADJZ010000027">
    <property type="protein sequence ID" value="KAF2866539.1"/>
    <property type="molecule type" value="Genomic_DNA"/>
</dbReference>
<name>A0A7C8M2Z2_9PLEO</name>
<proteinExistence type="predicted"/>
<accession>A0A7C8M2Z2</accession>
<evidence type="ECO:0000313" key="2">
    <source>
        <dbReference type="EMBL" id="KAF2866539.1"/>
    </source>
</evidence>
<keyword evidence="1" id="KW-0812">Transmembrane</keyword>
<reference evidence="2 3" key="1">
    <citation type="submission" date="2020-01" db="EMBL/GenBank/DDBJ databases">
        <authorList>
            <consortium name="DOE Joint Genome Institute"/>
            <person name="Haridas S."/>
            <person name="Albert R."/>
            <person name="Binder M."/>
            <person name="Bloem J."/>
            <person name="Labutti K."/>
            <person name="Salamov A."/>
            <person name="Andreopoulos B."/>
            <person name="Baker S.E."/>
            <person name="Barry K."/>
            <person name="Bills G."/>
            <person name="Bluhm B.H."/>
            <person name="Cannon C."/>
            <person name="Castanera R."/>
            <person name="Culley D.E."/>
            <person name="Daum C."/>
            <person name="Ezra D."/>
            <person name="Gonzalez J.B."/>
            <person name="Henrissat B."/>
            <person name="Kuo A."/>
            <person name="Liang C."/>
            <person name="Lipzen A."/>
            <person name="Lutzoni F."/>
            <person name="Magnuson J."/>
            <person name="Mondo S."/>
            <person name="Nolan M."/>
            <person name="Ohm R."/>
            <person name="Pangilinan J."/>
            <person name="Park H.-J.H."/>
            <person name="Ramirez L."/>
            <person name="Alfaro M."/>
            <person name="Sun H."/>
            <person name="Tritt A."/>
            <person name="Yoshinaga Y."/>
            <person name="Zwiers L.-H.L."/>
            <person name="Turgeon B.G."/>
            <person name="Goodwin S.B."/>
            <person name="Spatafora J.W."/>
            <person name="Crous P.W."/>
            <person name="Grigoriev I.V."/>
        </authorList>
    </citation>
    <scope>NUCLEOTIDE SEQUENCE [LARGE SCALE GENOMIC DNA]</scope>
    <source>
        <strain evidence="2 3">CBS 611.86</strain>
    </source>
</reference>
<organism evidence="2 3">
    <name type="scientific">Massariosphaeria phaeospora</name>
    <dbReference type="NCBI Taxonomy" id="100035"/>
    <lineage>
        <taxon>Eukaryota</taxon>
        <taxon>Fungi</taxon>
        <taxon>Dikarya</taxon>
        <taxon>Ascomycota</taxon>
        <taxon>Pezizomycotina</taxon>
        <taxon>Dothideomycetes</taxon>
        <taxon>Pleosporomycetidae</taxon>
        <taxon>Pleosporales</taxon>
        <taxon>Pleosporales incertae sedis</taxon>
        <taxon>Massariosphaeria</taxon>
    </lineage>
</organism>
<keyword evidence="1" id="KW-1133">Transmembrane helix</keyword>
<dbReference type="AlphaFoldDB" id="A0A7C8M2Z2"/>
<feature type="transmembrane region" description="Helical" evidence="1">
    <location>
        <begin position="21"/>
        <end position="48"/>
    </location>
</feature>
<protein>
    <submittedName>
        <fullName evidence="2">Uncharacterized protein</fullName>
    </submittedName>
</protein>
<sequence>MKVPRGAAPVLRFIKARYRTQTFLILAHYFFLPPNFPLDLFIMLYFLVSNFMNHQDAFPCQLLVDALSVVLDQRRIFVL</sequence>
<evidence type="ECO:0000313" key="3">
    <source>
        <dbReference type="Proteomes" id="UP000481861"/>
    </source>
</evidence>